<evidence type="ECO:0000256" key="3">
    <source>
        <dbReference type="ARBA" id="ARBA00022485"/>
    </source>
</evidence>
<evidence type="ECO:0000256" key="2">
    <source>
        <dbReference type="ARBA" id="ARBA00003532"/>
    </source>
</evidence>
<comment type="function">
    <text evidence="2">Ferredoxins are iron-sulfur proteins that transfer electrons in a wide variety of metabolic reactions.</text>
</comment>
<keyword evidence="3" id="KW-0004">4Fe-4S</keyword>
<dbReference type="EMBL" id="FMJE01000002">
    <property type="protein sequence ID" value="SCM79452.1"/>
    <property type="molecule type" value="Genomic_DNA"/>
</dbReference>
<dbReference type="PANTHER" id="PTHR24960:SF79">
    <property type="entry name" value="PHOTOSYSTEM I IRON-SULFUR CENTER"/>
    <property type="match status" value="1"/>
</dbReference>
<protein>
    <submittedName>
        <fullName evidence="8">4Fe-4S ferredoxin, iron-sulfur binding domain protein</fullName>
    </submittedName>
</protein>
<dbReference type="InterPro" id="IPR017896">
    <property type="entry name" value="4Fe4S_Fe-S-bd"/>
</dbReference>
<accession>A0A212LPH9</accession>
<reference evidence="8" key="1">
    <citation type="submission" date="2016-08" db="EMBL/GenBank/DDBJ databases">
        <authorList>
            <person name="Seilhamer J.J."/>
        </authorList>
    </citation>
    <scope>NUCLEOTIDE SEQUENCE</scope>
    <source>
        <strain evidence="8">86</strain>
    </source>
</reference>
<keyword evidence="4" id="KW-0479">Metal-binding</keyword>
<gene>
    <name evidence="8" type="ORF">KL86SPO_20575</name>
</gene>
<dbReference type="Pfam" id="PF04015">
    <property type="entry name" value="DUF362"/>
    <property type="match status" value="1"/>
</dbReference>
<dbReference type="InterPro" id="IPR050157">
    <property type="entry name" value="PSI_iron-sulfur_center"/>
</dbReference>
<evidence type="ECO:0000256" key="4">
    <source>
        <dbReference type="ARBA" id="ARBA00022723"/>
    </source>
</evidence>
<comment type="cofactor">
    <cofactor evidence="1">
        <name>[4Fe-4S] cluster</name>
        <dbReference type="ChEBI" id="CHEBI:49883"/>
    </cofactor>
</comment>
<evidence type="ECO:0000259" key="7">
    <source>
        <dbReference type="PROSITE" id="PS51379"/>
    </source>
</evidence>
<evidence type="ECO:0000313" key="8">
    <source>
        <dbReference type="EMBL" id="SCM79452.1"/>
    </source>
</evidence>
<evidence type="ECO:0000256" key="6">
    <source>
        <dbReference type="ARBA" id="ARBA00023014"/>
    </source>
</evidence>
<proteinExistence type="predicted"/>
<sequence length="356" mass="38391">MAANVYFIPVTDALPVAEQAKAMAKIFAASGAAQVVGPNDFVAIKVHVGEKKNTTHIKPAVIRELVEQAKVLGGQPFLTETSTLYKGERENAVKHILHAHSHGFGIENVGAPFIMSDGLAGNTESEVEINGELHKTVKVAREVLSADSMLVVSHPTGHPAAGLGACIKNIGMGLASRMGKMRQHSAMLPEVNNKSCQYCQKCIKWCPQDAIIEQGGKAFIIAEKCIGCGECLAVCRFDAVKYDWNAESGYMQRSMAEHAYGCVIGKPGKCFYFNVLIDMTKDCDCFNTNQHKLIPDIGILASNDPVAIDKATLDLTAKAHGQTLAELSYAHHDAMIQINHAAKIGMGSLEYQLITI</sequence>
<dbReference type="InterPro" id="IPR007160">
    <property type="entry name" value="DUF362"/>
</dbReference>
<evidence type="ECO:0000256" key="5">
    <source>
        <dbReference type="ARBA" id="ARBA00023004"/>
    </source>
</evidence>
<keyword evidence="5" id="KW-0408">Iron</keyword>
<feature type="domain" description="4Fe-4S ferredoxin-type" evidence="7">
    <location>
        <begin position="187"/>
        <end position="215"/>
    </location>
</feature>
<evidence type="ECO:0000256" key="1">
    <source>
        <dbReference type="ARBA" id="ARBA00001966"/>
    </source>
</evidence>
<dbReference type="SUPFAM" id="SSF54862">
    <property type="entry name" value="4Fe-4S ferredoxins"/>
    <property type="match status" value="1"/>
</dbReference>
<dbReference type="GO" id="GO:0046872">
    <property type="term" value="F:metal ion binding"/>
    <property type="evidence" value="ECO:0007669"/>
    <property type="project" value="UniProtKB-KW"/>
</dbReference>
<dbReference type="Gene3D" id="3.30.70.20">
    <property type="match status" value="1"/>
</dbReference>
<keyword evidence="6" id="KW-0411">Iron-sulfur</keyword>
<feature type="domain" description="4Fe-4S ferredoxin-type" evidence="7">
    <location>
        <begin position="216"/>
        <end position="245"/>
    </location>
</feature>
<dbReference type="PROSITE" id="PS51379">
    <property type="entry name" value="4FE4S_FER_2"/>
    <property type="match status" value="2"/>
</dbReference>
<dbReference type="GO" id="GO:0051539">
    <property type="term" value="F:4 iron, 4 sulfur cluster binding"/>
    <property type="evidence" value="ECO:0007669"/>
    <property type="project" value="UniProtKB-KW"/>
</dbReference>
<dbReference type="AlphaFoldDB" id="A0A212LPH9"/>
<dbReference type="RefSeq" id="WP_288183540.1">
    <property type="nucleotide sequence ID" value="NZ_LT608335.1"/>
</dbReference>
<dbReference type="PANTHER" id="PTHR24960">
    <property type="entry name" value="PHOTOSYSTEM I IRON-SULFUR CENTER-RELATED"/>
    <property type="match status" value="1"/>
</dbReference>
<organism evidence="8">
    <name type="scientific">uncultured Sporomusa sp</name>
    <dbReference type="NCBI Taxonomy" id="307249"/>
    <lineage>
        <taxon>Bacteria</taxon>
        <taxon>Bacillati</taxon>
        <taxon>Bacillota</taxon>
        <taxon>Negativicutes</taxon>
        <taxon>Selenomonadales</taxon>
        <taxon>Sporomusaceae</taxon>
        <taxon>Sporomusa</taxon>
        <taxon>environmental samples</taxon>
    </lineage>
</organism>
<name>A0A212LPH9_9FIRM</name>